<accession>S7Q1H2</accession>
<dbReference type="GeneID" id="19305083"/>
<dbReference type="KEGG" id="gtr:GLOTRDRAFT_22969"/>
<evidence type="ECO:0000313" key="1">
    <source>
        <dbReference type="EMBL" id="EPQ53367.1"/>
    </source>
</evidence>
<dbReference type="InterPro" id="IPR009057">
    <property type="entry name" value="Homeodomain-like_sf"/>
</dbReference>
<gene>
    <name evidence="1" type="ORF">GLOTRDRAFT_22969</name>
</gene>
<sequence>PYTTPELRSQIVAWRYEQGLSVHDIHKLCGYSLSTIYEILSIYRTYGQVVDPSNRPRGRPRKLDMSDLDFIHGLLRDNPALYLDEIQEILSEHK</sequence>
<dbReference type="Gene3D" id="1.10.10.60">
    <property type="entry name" value="Homeodomain-like"/>
    <property type="match status" value="1"/>
</dbReference>
<dbReference type="OrthoDB" id="3022198at2759"/>
<evidence type="ECO:0000313" key="2">
    <source>
        <dbReference type="Proteomes" id="UP000030669"/>
    </source>
</evidence>
<feature type="non-terminal residue" evidence="1">
    <location>
        <position position="94"/>
    </location>
</feature>
<evidence type="ECO:0008006" key="3">
    <source>
        <dbReference type="Google" id="ProtNLM"/>
    </source>
</evidence>
<dbReference type="EMBL" id="KB469306">
    <property type="protein sequence ID" value="EPQ53367.1"/>
    <property type="molecule type" value="Genomic_DNA"/>
</dbReference>
<protein>
    <recommendedName>
        <fullName evidence="3">Paired domain-containing protein</fullName>
    </recommendedName>
</protein>
<dbReference type="AlphaFoldDB" id="S7Q1H2"/>
<dbReference type="Proteomes" id="UP000030669">
    <property type="component" value="Unassembled WGS sequence"/>
</dbReference>
<feature type="non-terminal residue" evidence="1">
    <location>
        <position position="1"/>
    </location>
</feature>
<dbReference type="HOGENOM" id="CLU_056788_8_3_1"/>
<dbReference type="SUPFAM" id="SSF46689">
    <property type="entry name" value="Homeodomain-like"/>
    <property type="match status" value="1"/>
</dbReference>
<reference evidence="1 2" key="1">
    <citation type="journal article" date="2012" name="Science">
        <title>The Paleozoic origin of enzymatic lignin decomposition reconstructed from 31 fungal genomes.</title>
        <authorList>
            <person name="Floudas D."/>
            <person name="Binder M."/>
            <person name="Riley R."/>
            <person name="Barry K."/>
            <person name="Blanchette R.A."/>
            <person name="Henrissat B."/>
            <person name="Martinez A.T."/>
            <person name="Otillar R."/>
            <person name="Spatafora J.W."/>
            <person name="Yadav J.S."/>
            <person name="Aerts A."/>
            <person name="Benoit I."/>
            <person name="Boyd A."/>
            <person name="Carlson A."/>
            <person name="Copeland A."/>
            <person name="Coutinho P.M."/>
            <person name="de Vries R.P."/>
            <person name="Ferreira P."/>
            <person name="Findley K."/>
            <person name="Foster B."/>
            <person name="Gaskell J."/>
            <person name="Glotzer D."/>
            <person name="Gorecki P."/>
            <person name="Heitman J."/>
            <person name="Hesse C."/>
            <person name="Hori C."/>
            <person name="Igarashi K."/>
            <person name="Jurgens J.A."/>
            <person name="Kallen N."/>
            <person name="Kersten P."/>
            <person name="Kohler A."/>
            <person name="Kuees U."/>
            <person name="Kumar T.K.A."/>
            <person name="Kuo A."/>
            <person name="LaButti K."/>
            <person name="Larrondo L.F."/>
            <person name="Lindquist E."/>
            <person name="Ling A."/>
            <person name="Lombard V."/>
            <person name="Lucas S."/>
            <person name="Lundell T."/>
            <person name="Martin R."/>
            <person name="McLaughlin D.J."/>
            <person name="Morgenstern I."/>
            <person name="Morin E."/>
            <person name="Murat C."/>
            <person name="Nagy L.G."/>
            <person name="Nolan M."/>
            <person name="Ohm R.A."/>
            <person name="Patyshakuliyeva A."/>
            <person name="Rokas A."/>
            <person name="Ruiz-Duenas F.J."/>
            <person name="Sabat G."/>
            <person name="Salamov A."/>
            <person name="Samejima M."/>
            <person name="Schmutz J."/>
            <person name="Slot J.C."/>
            <person name="St John F."/>
            <person name="Stenlid J."/>
            <person name="Sun H."/>
            <person name="Sun S."/>
            <person name="Syed K."/>
            <person name="Tsang A."/>
            <person name="Wiebenga A."/>
            <person name="Young D."/>
            <person name="Pisabarro A."/>
            <person name="Eastwood D.C."/>
            <person name="Martin F."/>
            <person name="Cullen D."/>
            <person name="Grigoriev I.V."/>
            <person name="Hibbett D.S."/>
        </authorList>
    </citation>
    <scope>NUCLEOTIDE SEQUENCE [LARGE SCALE GENOMIC DNA]</scope>
    <source>
        <strain evidence="1 2">ATCC 11539</strain>
    </source>
</reference>
<name>S7Q1H2_GLOTA</name>
<dbReference type="Pfam" id="PF13384">
    <property type="entry name" value="HTH_23"/>
    <property type="match status" value="1"/>
</dbReference>
<dbReference type="RefSeq" id="XP_007868158.1">
    <property type="nucleotide sequence ID" value="XM_007869967.1"/>
</dbReference>
<keyword evidence="2" id="KW-1185">Reference proteome</keyword>
<dbReference type="eggNOG" id="ENOG502R1P4">
    <property type="taxonomic scope" value="Eukaryota"/>
</dbReference>
<proteinExistence type="predicted"/>
<organism evidence="1 2">
    <name type="scientific">Gloeophyllum trabeum (strain ATCC 11539 / FP-39264 / Madison 617)</name>
    <name type="common">Brown rot fungus</name>
    <dbReference type="NCBI Taxonomy" id="670483"/>
    <lineage>
        <taxon>Eukaryota</taxon>
        <taxon>Fungi</taxon>
        <taxon>Dikarya</taxon>
        <taxon>Basidiomycota</taxon>
        <taxon>Agaricomycotina</taxon>
        <taxon>Agaricomycetes</taxon>
        <taxon>Gloeophyllales</taxon>
        <taxon>Gloeophyllaceae</taxon>
        <taxon>Gloeophyllum</taxon>
    </lineage>
</organism>
<dbReference type="OMA" id="LAIHRDC"/>